<evidence type="ECO:0000256" key="6">
    <source>
        <dbReference type="SAM" id="Phobius"/>
    </source>
</evidence>
<evidence type="ECO:0000256" key="3">
    <source>
        <dbReference type="ARBA" id="ARBA00022989"/>
    </source>
</evidence>
<comment type="caution">
    <text evidence="9">The sequence shown here is derived from an EMBL/GenBank/DDBJ whole genome shotgun (WGS) entry which is preliminary data.</text>
</comment>
<sequence length="461" mass="50216">MRRRSLSSGPLSSSIASLRASGATGPRAAGGGGGLLVSLGLGGFARRTLGITLLLVTVFLWTASNFLASYIFSDHTYDKPFFVVYINTSVFAISLIPLFVRYYKRHGMQGVRAELVELWVNEKGREYKQGGGNKRARGGSLLGRPTVLKTSDDEEHGLLSRRTEDDDEDDEQDAEACSSTGDSTTSAMQIQDAPGLEKPADKLTLRETALLSLEFCMLWFCANYFASACLEYTSVGSVTILTSTSSVWTLIFCAAMRVESFSARKLAGVLASLAGVVLISSVDLSGRSDEDRGSFPHKSQASIAVGDGMAFFSAIVYGLYVTVMKRRVGDEDRVNMPLFFGLVGLLNLVILWPGFFLLHWTGVEPFGWPPTGKVWLIIILNSLSSFVSDMSWAFAMLLTSPLVVTVGLSLTIPLSLIGEMIQYAQYSSWIYWVGAGIVLISFLFINHESAEEGEKDRQATP</sequence>
<evidence type="ECO:0000256" key="5">
    <source>
        <dbReference type="SAM" id="MobiDB-lite"/>
    </source>
</evidence>
<feature type="transmembrane region" description="Helical" evidence="6">
    <location>
        <begin position="266"/>
        <end position="282"/>
    </location>
</feature>
<dbReference type="PANTHER" id="PTHR23051:SF0">
    <property type="entry name" value="SOLUTE CARRIER FAMILY 35 MEMBER F5"/>
    <property type="match status" value="1"/>
</dbReference>
<gene>
    <name evidence="9" type="ORF">UCDDA912_g03532</name>
</gene>
<evidence type="ECO:0000313" key="9">
    <source>
        <dbReference type="EMBL" id="KKY36461.1"/>
    </source>
</evidence>
<dbReference type="PANTHER" id="PTHR23051">
    <property type="entry name" value="SOLUTE CARRIER FAMILY 35, MEMBER F5"/>
    <property type="match status" value="1"/>
</dbReference>
<dbReference type="EMBL" id="LCUC01000116">
    <property type="protein sequence ID" value="KKY36461.1"/>
    <property type="molecule type" value="Genomic_DNA"/>
</dbReference>
<feature type="transmembrane region" description="Helical" evidence="6">
    <location>
        <begin position="84"/>
        <end position="103"/>
    </location>
</feature>
<reference evidence="9 10" key="1">
    <citation type="submission" date="2015-05" db="EMBL/GenBank/DDBJ databases">
        <title>Distinctive expansion of gene families associated with plant cell wall degradation and secondary metabolism in the genomes of grapevine trunk pathogens.</title>
        <authorList>
            <person name="Lawrence D.P."/>
            <person name="Travadon R."/>
            <person name="Rolshausen P.E."/>
            <person name="Baumgartner K."/>
        </authorList>
    </citation>
    <scope>NUCLEOTIDE SEQUENCE [LARGE SCALE GENOMIC DNA]</scope>
    <source>
        <strain evidence="9">DA912</strain>
    </source>
</reference>
<dbReference type="InterPro" id="IPR000620">
    <property type="entry name" value="EamA_dom"/>
</dbReference>
<comment type="subcellular location">
    <subcellularLocation>
        <location evidence="1">Membrane</location>
        <topology evidence="1">Multi-pass membrane protein</topology>
    </subcellularLocation>
</comment>
<dbReference type="SUPFAM" id="SSF103481">
    <property type="entry name" value="Multidrug resistance efflux transporter EmrE"/>
    <property type="match status" value="1"/>
</dbReference>
<feature type="transmembrane region" description="Helical" evidence="6">
    <location>
        <begin position="49"/>
        <end position="72"/>
    </location>
</feature>
<keyword evidence="10" id="KW-1185">Reference proteome</keyword>
<keyword evidence="2 6" id="KW-0812">Transmembrane</keyword>
<reference evidence="9 10" key="2">
    <citation type="submission" date="2015-05" db="EMBL/GenBank/DDBJ databases">
        <authorList>
            <person name="Morales-Cruz A."/>
            <person name="Amrine K.C."/>
            <person name="Cantu D."/>
        </authorList>
    </citation>
    <scope>NUCLEOTIDE SEQUENCE [LARGE SCALE GENOMIC DNA]</scope>
    <source>
        <strain evidence="9">DA912</strain>
    </source>
</reference>
<evidence type="ECO:0000256" key="4">
    <source>
        <dbReference type="ARBA" id="ARBA00023136"/>
    </source>
</evidence>
<feature type="compositionally biased region" description="Polar residues" evidence="5">
    <location>
        <begin position="177"/>
        <end position="188"/>
    </location>
</feature>
<feature type="domain" description="EamA" evidence="7">
    <location>
        <begin position="219"/>
        <end position="280"/>
    </location>
</feature>
<dbReference type="InterPro" id="IPR037185">
    <property type="entry name" value="EmrE-like"/>
</dbReference>
<dbReference type="GO" id="GO:0000329">
    <property type="term" value="C:fungal-type vacuole membrane"/>
    <property type="evidence" value="ECO:0007669"/>
    <property type="project" value="TreeGrafter"/>
</dbReference>
<feature type="transmembrane region" description="Helical" evidence="6">
    <location>
        <begin position="232"/>
        <end position="254"/>
    </location>
</feature>
<evidence type="ECO:0000313" key="10">
    <source>
        <dbReference type="Proteomes" id="UP000034680"/>
    </source>
</evidence>
<evidence type="ECO:0000259" key="8">
    <source>
        <dbReference type="Pfam" id="PF13127"/>
    </source>
</evidence>
<feature type="region of interest" description="Disordered" evidence="5">
    <location>
        <begin position="128"/>
        <end position="147"/>
    </location>
</feature>
<dbReference type="Proteomes" id="UP000034680">
    <property type="component" value="Unassembled WGS sequence"/>
</dbReference>
<dbReference type="Pfam" id="PF00892">
    <property type="entry name" value="EamA"/>
    <property type="match status" value="1"/>
</dbReference>
<dbReference type="OrthoDB" id="1436450at2759"/>
<evidence type="ECO:0000256" key="2">
    <source>
        <dbReference type="ARBA" id="ARBA00022692"/>
    </source>
</evidence>
<keyword evidence="3 6" id="KW-1133">Transmembrane helix</keyword>
<feature type="compositionally biased region" description="Acidic residues" evidence="5">
    <location>
        <begin position="165"/>
        <end position="174"/>
    </location>
</feature>
<protein>
    <submittedName>
        <fullName evidence="9">Putative thiamine-repressible mitochondrial transport protein thi74</fullName>
    </submittedName>
</protein>
<name>A0A0G2FR28_9PEZI</name>
<feature type="transmembrane region" description="Helical" evidence="6">
    <location>
        <begin position="334"/>
        <end position="355"/>
    </location>
</feature>
<keyword evidence="4 6" id="KW-0472">Membrane</keyword>
<evidence type="ECO:0000256" key="1">
    <source>
        <dbReference type="ARBA" id="ARBA00004141"/>
    </source>
</evidence>
<feature type="transmembrane region" description="Helical" evidence="6">
    <location>
        <begin position="402"/>
        <end position="423"/>
    </location>
</feature>
<organism evidence="9 10">
    <name type="scientific">Diaporthe ampelina</name>
    <dbReference type="NCBI Taxonomy" id="1214573"/>
    <lineage>
        <taxon>Eukaryota</taxon>
        <taxon>Fungi</taxon>
        <taxon>Dikarya</taxon>
        <taxon>Ascomycota</taxon>
        <taxon>Pezizomycotina</taxon>
        <taxon>Sordariomycetes</taxon>
        <taxon>Sordariomycetidae</taxon>
        <taxon>Diaporthales</taxon>
        <taxon>Diaporthaceae</taxon>
        <taxon>Diaporthe</taxon>
    </lineage>
</organism>
<proteinExistence type="predicted"/>
<feature type="transmembrane region" description="Helical" evidence="6">
    <location>
        <begin position="302"/>
        <end position="322"/>
    </location>
</feature>
<feature type="transmembrane region" description="Helical" evidence="6">
    <location>
        <begin position="208"/>
        <end position="226"/>
    </location>
</feature>
<feature type="transmembrane region" description="Helical" evidence="6">
    <location>
        <begin position="429"/>
        <end position="447"/>
    </location>
</feature>
<feature type="region of interest" description="Disordered" evidence="5">
    <location>
        <begin position="153"/>
        <end position="188"/>
    </location>
</feature>
<evidence type="ECO:0000259" key="7">
    <source>
        <dbReference type="Pfam" id="PF00892"/>
    </source>
</evidence>
<accession>A0A0G2FR28</accession>
<dbReference type="InterPro" id="IPR025016">
    <property type="entry name" value="DUF3955"/>
</dbReference>
<dbReference type="AlphaFoldDB" id="A0A0G2FR28"/>
<dbReference type="Pfam" id="PF13127">
    <property type="entry name" value="DUF3955"/>
    <property type="match status" value="1"/>
</dbReference>
<feature type="domain" description="DUF3955" evidence="8">
    <location>
        <begin position="48"/>
        <end position="103"/>
    </location>
</feature>